<dbReference type="AlphaFoldDB" id="A0AAW6C1M1"/>
<gene>
    <name evidence="2" type="ORF">PND83_04270</name>
</gene>
<dbReference type="RefSeq" id="WP_271906159.1">
    <property type="nucleotide sequence ID" value="NZ_JAQLWN010000004.1"/>
</dbReference>
<evidence type="ECO:0000313" key="3">
    <source>
        <dbReference type="Proteomes" id="UP001211006"/>
    </source>
</evidence>
<name>A0AAW6C1M1_FLAPL</name>
<dbReference type="InterPro" id="IPR019096">
    <property type="entry name" value="YopX_protein"/>
</dbReference>
<comment type="caution">
    <text evidence="2">The sequence shown here is derived from an EMBL/GenBank/DDBJ whole genome shotgun (WGS) entry which is preliminary data.</text>
</comment>
<reference evidence="2" key="1">
    <citation type="submission" date="2023-01" db="EMBL/GenBank/DDBJ databases">
        <title>Human gut microbiome strain richness.</title>
        <authorList>
            <person name="Chen-Liaw A."/>
        </authorList>
    </citation>
    <scope>NUCLEOTIDE SEQUENCE</scope>
    <source>
        <strain evidence="2">2225st1_A6_2225SCRN_200828</strain>
    </source>
</reference>
<evidence type="ECO:0000259" key="1">
    <source>
        <dbReference type="Pfam" id="PF09643"/>
    </source>
</evidence>
<proteinExistence type="predicted"/>
<protein>
    <submittedName>
        <fullName evidence="2">YopX family protein</fullName>
    </submittedName>
</protein>
<feature type="domain" description="YopX protein" evidence="1">
    <location>
        <begin position="7"/>
        <end position="131"/>
    </location>
</feature>
<dbReference type="Gene3D" id="2.30.30.290">
    <property type="entry name" value="YopX-like domains"/>
    <property type="match status" value="1"/>
</dbReference>
<evidence type="ECO:0000313" key="2">
    <source>
        <dbReference type="EMBL" id="MDB7905188.1"/>
    </source>
</evidence>
<dbReference type="SUPFAM" id="SSF159006">
    <property type="entry name" value="YopX-like"/>
    <property type="match status" value="1"/>
</dbReference>
<dbReference type="Pfam" id="PF09643">
    <property type="entry name" value="YopX"/>
    <property type="match status" value="1"/>
</dbReference>
<dbReference type="Proteomes" id="UP001211006">
    <property type="component" value="Unassembled WGS sequence"/>
</dbReference>
<sequence>MTREILFKAKRLDNGEWVKGSLISFADGGRSILPSESAVLYKKGESLFSTVNCLEVDPSTLCQYTGLTDKNGKKVFVGDIVKCSRGCTHEVVWVQEHGGTFIGGMPAIYLSDLMPGYAWTGEEEIIGSIHDGEGGQ</sequence>
<accession>A0AAW6C1M1</accession>
<dbReference type="EMBL" id="JAQLWO010000003">
    <property type="protein sequence ID" value="MDB7905188.1"/>
    <property type="molecule type" value="Genomic_DNA"/>
</dbReference>
<organism evidence="2 3">
    <name type="scientific">Flavonifractor plautii</name>
    <name type="common">Fusobacterium plautii</name>
    <dbReference type="NCBI Taxonomy" id="292800"/>
    <lineage>
        <taxon>Bacteria</taxon>
        <taxon>Bacillati</taxon>
        <taxon>Bacillota</taxon>
        <taxon>Clostridia</taxon>
        <taxon>Eubacteriales</taxon>
        <taxon>Oscillospiraceae</taxon>
        <taxon>Flavonifractor</taxon>
    </lineage>
</organism>
<dbReference type="InterPro" id="IPR023385">
    <property type="entry name" value="YopX-like_C"/>
</dbReference>